<dbReference type="Gene3D" id="2.40.10.10">
    <property type="entry name" value="Trypsin-like serine proteases"/>
    <property type="match status" value="1"/>
</dbReference>
<dbReference type="SMART" id="SM00020">
    <property type="entry name" value="Tryp_SPc"/>
    <property type="match status" value="1"/>
</dbReference>
<keyword evidence="4" id="KW-1185">Reference proteome</keyword>
<dbReference type="GO" id="GO:0006508">
    <property type="term" value="P:proteolysis"/>
    <property type="evidence" value="ECO:0007669"/>
    <property type="project" value="InterPro"/>
</dbReference>
<dbReference type="EMBL" id="AZBU02000009">
    <property type="protein sequence ID" value="TKR64683.1"/>
    <property type="molecule type" value="Genomic_DNA"/>
</dbReference>
<proteinExistence type="predicted"/>
<dbReference type="PROSITE" id="PS50240">
    <property type="entry name" value="TRYPSIN_DOM"/>
    <property type="match status" value="1"/>
</dbReference>
<gene>
    <name evidence="3" type="ORF">L596_025173</name>
</gene>
<dbReference type="InterPro" id="IPR001254">
    <property type="entry name" value="Trypsin_dom"/>
</dbReference>
<dbReference type="PANTHER" id="PTHR24252:SF7">
    <property type="entry name" value="HYALIN"/>
    <property type="match status" value="1"/>
</dbReference>
<dbReference type="AlphaFoldDB" id="A0A4U5M7V7"/>
<evidence type="ECO:0000259" key="2">
    <source>
        <dbReference type="PROSITE" id="PS50240"/>
    </source>
</evidence>
<sequence length="188" mass="21282">MKSDRKTVGESRSFRFVAYIATGRCAGSPLNQRFVLAAAHCVTRGDVSKVYLGLLDKGNLFQVDVQIRKVKSSFVHPAYFDTIPDRDDIAVFELDNPVQYTRSDGFIEIYENDEPLIDGTERPIFSGYGDNDFDKEGHYIKTTNELLFTEVDFSDPKLGRSMFPESARGKLMCAEAREKGRKAEDLFL</sequence>
<evidence type="ECO:0000313" key="3">
    <source>
        <dbReference type="EMBL" id="TKR64683.1"/>
    </source>
</evidence>
<name>A0A4U5M7V7_STECR</name>
<dbReference type="STRING" id="34508.A0A4U5M7V7"/>
<dbReference type="InterPro" id="IPR043504">
    <property type="entry name" value="Peptidase_S1_PA_chymotrypsin"/>
</dbReference>
<evidence type="ECO:0000313" key="4">
    <source>
        <dbReference type="Proteomes" id="UP000298663"/>
    </source>
</evidence>
<dbReference type="Proteomes" id="UP000298663">
    <property type="component" value="Unassembled WGS sequence"/>
</dbReference>
<dbReference type="OrthoDB" id="6376138at2759"/>
<organism evidence="3 4">
    <name type="scientific">Steinernema carpocapsae</name>
    <name type="common">Entomopathogenic nematode</name>
    <dbReference type="NCBI Taxonomy" id="34508"/>
    <lineage>
        <taxon>Eukaryota</taxon>
        <taxon>Metazoa</taxon>
        <taxon>Ecdysozoa</taxon>
        <taxon>Nematoda</taxon>
        <taxon>Chromadorea</taxon>
        <taxon>Rhabditida</taxon>
        <taxon>Tylenchina</taxon>
        <taxon>Panagrolaimomorpha</taxon>
        <taxon>Strongyloidoidea</taxon>
        <taxon>Steinernematidae</taxon>
        <taxon>Steinernema</taxon>
    </lineage>
</organism>
<protein>
    <recommendedName>
        <fullName evidence="2">Peptidase S1 domain-containing protein</fullName>
    </recommendedName>
</protein>
<keyword evidence="1" id="KW-1015">Disulfide bond</keyword>
<dbReference type="GO" id="GO:0004252">
    <property type="term" value="F:serine-type endopeptidase activity"/>
    <property type="evidence" value="ECO:0007669"/>
    <property type="project" value="InterPro"/>
</dbReference>
<evidence type="ECO:0000256" key="1">
    <source>
        <dbReference type="ARBA" id="ARBA00023157"/>
    </source>
</evidence>
<reference evidence="3 4" key="1">
    <citation type="journal article" date="2015" name="Genome Biol.">
        <title>Comparative genomics of Steinernema reveals deeply conserved gene regulatory networks.</title>
        <authorList>
            <person name="Dillman A.R."/>
            <person name="Macchietto M."/>
            <person name="Porter C.F."/>
            <person name="Rogers A."/>
            <person name="Williams B."/>
            <person name="Antoshechkin I."/>
            <person name="Lee M.M."/>
            <person name="Goodwin Z."/>
            <person name="Lu X."/>
            <person name="Lewis E.E."/>
            <person name="Goodrich-Blair H."/>
            <person name="Stock S.P."/>
            <person name="Adams B.J."/>
            <person name="Sternberg P.W."/>
            <person name="Mortazavi A."/>
        </authorList>
    </citation>
    <scope>NUCLEOTIDE SEQUENCE [LARGE SCALE GENOMIC DNA]</scope>
    <source>
        <strain evidence="3 4">ALL</strain>
    </source>
</reference>
<accession>A0A4U5M7V7</accession>
<comment type="caution">
    <text evidence="3">The sequence shown here is derived from an EMBL/GenBank/DDBJ whole genome shotgun (WGS) entry which is preliminary data.</text>
</comment>
<reference evidence="3 4" key="2">
    <citation type="journal article" date="2019" name="G3 (Bethesda)">
        <title>Hybrid Assembly of the Genome of the Entomopathogenic Nematode Steinernema carpocapsae Identifies the X-Chromosome.</title>
        <authorList>
            <person name="Serra L."/>
            <person name="Macchietto M."/>
            <person name="Macias-Munoz A."/>
            <person name="McGill C.J."/>
            <person name="Rodriguez I.M."/>
            <person name="Rodriguez B."/>
            <person name="Murad R."/>
            <person name="Mortazavi A."/>
        </authorList>
    </citation>
    <scope>NUCLEOTIDE SEQUENCE [LARGE SCALE GENOMIC DNA]</scope>
    <source>
        <strain evidence="3 4">ALL</strain>
    </source>
</reference>
<dbReference type="InterPro" id="IPR009003">
    <property type="entry name" value="Peptidase_S1_PA"/>
</dbReference>
<dbReference type="Pfam" id="PF00089">
    <property type="entry name" value="Trypsin"/>
    <property type="match status" value="1"/>
</dbReference>
<dbReference type="PANTHER" id="PTHR24252">
    <property type="entry name" value="ACROSIN-RELATED"/>
    <property type="match status" value="1"/>
</dbReference>
<feature type="domain" description="Peptidase S1" evidence="2">
    <location>
        <begin position="25"/>
        <end position="188"/>
    </location>
</feature>
<dbReference type="SUPFAM" id="SSF50494">
    <property type="entry name" value="Trypsin-like serine proteases"/>
    <property type="match status" value="1"/>
</dbReference>